<evidence type="ECO:0000313" key="2">
    <source>
        <dbReference type="Proteomes" id="UP000321175"/>
    </source>
</evidence>
<protein>
    <submittedName>
        <fullName evidence="1">Uncharacterized protein</fullName>
    </submittedName>
</protein>
<keyword evidence="2" id="KW-1185">Reference proteome</keyword>
<sequence length="59" mass="7027">MSEYFLPFCIKMYFMRFNVKFFSFCLLDGPDIIDDGNATIGMNKAFQLNNQRRDNKRGF</sequence>
<comment type="caution">
    <text evidence="1">The sequence shown here is derived from an EMBL/GenBank/DDBJ whole genome shotgun (WGS) entry which is preliminary data.</text>
</comment>
<gene>
    <name evidence="1" type="ORF">EMU01_03350</name>
</gene>
<dbReference type="EMBL" id="BJWA01000002">
    <property type="protein sequence ID" value="GEL79191.1"/>
    <property type="molecule type" value="Genomic_DNA"/>
</dbReference>
<organism evidence="1 2">
    <name type="scientific">Enterococcus mundtii</name>
    <dbReference type="NCBI Taxonomy" id="53346"/>
    <lineage>
        <taxon>Bacteria</taxon>
        <taxon>Bacillati</taxon>
        <taxon>Bacillota</taxon>
        <taxon>Bacilli</taxon>
        <taxon>Lactobacillales</taxon>
        <taxon>Enterococcaceae</taxon>
        <taxon>Enterococcus</taxon>
    </lineage>
</organism>
<name>A0ABQ0V9P1_ENTMU</name>
<evidence type="ECO:0000313" key="1">
    <source>
        <dbReference type="EMBL" id="GEL79191.1"/>
    </source>
</evidence>
<proteinExistence type="predicted"/>
<accession>A0ABQ0V9P1</accession>
<dbReference type="Proteomes" id="UP000321175">
    <property type="component" value="Unassembled WGS sequence"/>
</dbReference>
<reference evidence="1 2" key="1">
    <citation type="submission" date="2019-07" db="EMBL/GenBank/DDBJ databases">
        <title>Whole genome shotgun sequence of Enterococcus mundtii NBRC 100490.</title>
        <authorList>
            <person name="Hosoyama A."/>
            <person name="Uohara A."/>
            <person name="Ohji S."/>
            <person name="Ichikawa N."/>
        </authorList>
    </citation>
    <scope>NUCLEOTIDE SEQUENCE [LARGE SCALE GENOMIC DNA]</scope>
    <source>
        <strain evidence="1 2">NBRC 100490</strain>
    </source>
</reference>